<dbReference type="OMA" id="DWNNAFG"/>
<dbReference type="EMBL" id="LCVB01000003">
    <property type="protein sequence ID" value="KLJ31819.1"/>
    <property type="molecule type" value="Genomic_DNA"/>
</dbReference>
<evidence type="ECO:0000313" key="4">
    <source>
        <dbReference type="EMBL" id="KLJ31819.1"/>
    </source>
</evidence>
<reference evidence="8 15" key="3">
    <citation type="journal article" date="2018" name="Emerg. Microbes Infect.">
        <title>Phenotypic and molecular analysis of nontypeable Group B streptococci: identification of cps2a and hybrid cps2a/cps5 Group B streptococcal capsule gene clusters.</title>
        <authorList>
            <person name="Alhhazmi A."/>
            <person name="Tyrrell G.J."/>
        </authorList>
    </citation>
    <scope>NUCLEOTIDE SEQUENCE [LARGE SCALE GENOMIC DNA]</scope>
    <source>
        <strain evidence="8 15">PLGBS17</strain>
    </source>
</reference>
<evidence type="ECO:0000313" key="5">
    <source>
        <dbReference type="EMBL" id="KLL39658.1"/>
    </source>
</evidence>
<dbReference type="InterPro" id="IPR001585">
    <property type="entry name" value="TAL/FSA"/>
</dbReference>
<keyword evidence="2" id="KW-0963">Cytoplasm</keyword>
<dbReference type="Proteomes" id="UP000268870">
    <property type="component" value="Chromosome"/>
</dbReference>
<keyword evidence="3" id="KW-0704">Schiff base</keyword>
<dbReference type="GO" id="GO:0005975">
    <property type="term" value="P:carbohydrate metabolic process"/>
    <property type="evidence" value="ECO:0007669"/>
    <property type="project" value="InterPro"/>
</dbReference>
<dbReference type="NCBIfam" id="NF009299">
    <property type="entry name" value="PRK12656.1"/>
    <property type="match status" value="1"/>
</dbReference>
<evidence type="ECO:0000313" key="12">
    <source>
        <dbReference type="Proteomes" id="UP000035346"/>
    </source>
</evidence>
<evidence type="ECO:0000313" key="10">
    <source>
        <dbReference type="EMBL" id="VED66076.1"/>
    </source>
</evidence>
<evidence type="ECO:0000313" key="16">
    <source>
        <dbReference type="Proteomes" id="UP000268870"/>
    </source>
</evidence>
<evidence type="ECO:0000313" key="7">
    <source>
        <dbReference type="EMBL" id="OCM70551.1"/>
    </source>
</evidence>
<keyword evidence="9" id="KW-0456">Lyase</keyword>
<protein>
    <submittedName>
        <fullName evidence="4">Fructose-6-phosphate aldolase</fullName>
    </submittedName>
    <submittedName>
        <fullName evidence="9">Transaldolase</fullName>
        <ecNumber evidence="9">2.2.1.2</ecNumber>
        <ecNumber evidence="6 9">4.1.2.-</ecNumber>
    </submittedName>
</protein>
<dbReference type="EMBL" id="LR134265">
    <property type="protein sequence ID" value="VED66076.1"/>
    <property type="molecule type" value="Genomic_DNA"/>
</dbReference>
<dbReference type="EMBL" id="LBKL01000054">
    <property type="protein sequence ID" value="KLL39658.1"/>
    <property type="molecule type" value="Genomic_DNA"/>
</dbReference>
<dbReference type="GO" id="GO:0004801">
    <property type="term" value="F:transaldolase activity"/>
    <property type="evidence" value="ECO:0007669"/>
    <property type="project" value="UniProtKB-EC"/>
</dbReference>
<dbReference type="AlphaFoldDB" id="A0A076Z1H2"/>
<dbReference type="GO" id="GO:0016832">
    <property type="term" value="F:aldehyde-lyase activity"/>
    <property type="evidence" value="ECO:0007669"/>
    <property type="project" value="InterPro"/>
</dbReference>
<dbReference type="EMBL" id="UAVB01000001">
    <property type="protein sequence ID" value="SQA17714.1"/>
    <property type="molecule type" value="Genomic_DNA"/>
</dbReference>
<gene>
    <name evidence="9" type="primary">fsaA</name>
    <name evidence="7" type="ORF">AX245_06460</name>
    <name evidence="8" type="ORF">C4618_08065</name>
    <name evidence="9" type="ORF">NCTC8181_00670</name>
    <name evidence="10" type="ORF">NCTC8184_02160</name>
    <name evidence="6" type="ORF">QP229_07115</name>
    <name evidence="5" type="ORF">WA04_04645</name>
    <name evidence="4" type="ORF">WA45_00205</name>
</gene>
<name>A0A076Z1H2_STRAG</name>
<evidence type="ECO:0000256" key="2">
    <source>
        <dbReference type="ARBA" id="ARBA00022490"/>
    </source>
</evidence>
<evidence type="ECO:0000313" key="8">
    <source>
        <dbReference type="EMBL" id="RDY80419.1"/>
    </source>
</evidence>
<reference evidence="9 14" key="4">
    <citation type="submission" date="2018-06" db="EMBL/GenBank/DDBJ databases">
        <authorList>
            <consortium name="Pathogen Informatics"/>
            <person name="Doyle S."/>
        </authorList>
    </citation>
    <scope>NUCLEOTIDE SEQUENCE [LARGE SCALE GENOMIC DNA]</scope>
    <source>
        <strain evidence="9 14">NCTC8181</strain>
    </source>
</reference>
<sequence>MEFLLDTLNLEAIKKWHHILPLAGVTSNPTIAKKEGDIHFFQRIRDVREIIGREASLHVQVVAKDYQGILDDAAKIRQETDDDIYIKVPVTPDGLAAIKTLKAEGYNITATAIYTSMQGLLAISAGADYLAPYFNRMENLDIDATQVIKELAQAIERTGSSSKILAASFKNASQVTKALSQGAQSITAGPDIFESVFAMPSIAKAVNDFADDWKASQHSEHI</sequence>
<evidence type="ECO:0000256" key="1">
    <source>
        <dbReference type="ARBA" id="ARBA00004496"/>
    </source>
</evidence>
<dbReference type="Proteomes" id="UP000250200">
    <property type="component" value="Unassembled WGS sequence"/>
</dbReference>
<dbReference type="CDD" id="cd00956">
    <property type="entry name" value="Transaldolase_FSA"/>
    <property type="match status" value="1"/>
</dbReference>
<reference evidence="6" key="6">
    <citation type="submission" date="2023-05" db="EMBL/GenBank/DDBJ databases">
        <title>Cataloging the Phylogenetic Diversity of Human Bladder Bacteria.</title>
        <authorList>
            <person name="Du J."/>
        </authorList>
    </citation>
    <scope>NUCLEOTIDE SEQUENCE</scope>
    <source>
        <strain evidence="6">UMB8703</strain>
    </source>
</reference>
<reference evidence="10 16" key="5">
    <citation type="submission" date="2018-12" db="EMBL/GenBank/DDBJ databases">
        <authorList>
            <consortium name="Pathogen Informatics"/>
        </authorList>
    </citation>
    <scope>NUCLEOTIDE SEQUENCE [LARGE SCALE GENOMIC DNA]</scope>
    <source>
        <strain evidence="10 16">NCTC8184</strain>
    </source>
</reference>
<dbReference type="Proteomes" id="UP001230629">
    <property type="component" value="Unassembled WGS sequence"/>
</dbReference>
<evidence type="ECO:0000313" key="6">
    <source>
        <dbReference type="EMBL" id="MDK6899758.1"/>
    </source>
</evidence>
<dbReference type="Proteomes" id="UP000035346">
    <property type="component" value="Unassembled WGS sequence"/>
</dbReference>
<accession>A0A076Z1H2</accession>
<organism evidence="9 14">
    <name type="scientific">Streptococcus agalactiae</name>
    <dbReference type="NCBI Taxonomy" id="1311"/>
    <lineage>
        <taxon>Bacteria</taxon>
        <taxon>Bacillati</taxon>
        <taxon>Bacillota</taxon>
        <taxon>Bacilli</taxon>
        <taxon>Lactobacillales</taxon>
        <taxon>Streptococcaceae</taxon>
        <taxon>Streptococcus</taxon>
    </lineage>
</organism>
<dbReference type="Proteomes" id="UP000093122">
    <property type="component" value="Unassembled WGS sequence"/>
</dbReference>
<dbReference type="PROSITE" id="PS00958">
    <property type="entry name" value="TRANSALDOLASE_2"/>
    <property type="match status" value="1"/>
</dbReference>
<dbReference type="InterPro" id="IPR033919">
    <property type="entry name" value="TSA/FSA_arc/bac"/>
</dbReference>
<dbReference type="InterPro" id="IPR013785">
    <property type="entry name" value="Aldolase_TIM"/>
</dbReference>
<dbReference type="PANTHER" id="PTHR10683:SF28">
    <property type="entry name" value="TRANSALDOLASE C"/>
    <property type="match status" value="1"/>
</dbReference>
<comment type="subcellular location">
    <subcellularLocation>
        <location evidence="1">Cytoplasm</location>
    </subcellularLocation>
</comment>
<dbReference type="KEGG" id="sage:EN72_02000"/>
<dbReference type="EC" id="4.1.2.-" evidence="6 9"/>
<dbReference type="EC" id="2.2.1.2" evidence="9"/>
<keyword evidence="9" id="KW-0808">Transferase</keyword>
<dbReference type="Pfam" id="PF00923">
    <property type="entry name" value="TAL_FSA"/>
    <property type="match status" value="1"/>
</dbReference>
<dbReference type="InterPro" id="IPR018225">
    <property type="entry name" value="Transaldolase_AS"/>
</dbReference>
<dbReference type="SUPFAM" id="SSF51569">
    <property type="entry name" value="Aldolase"/>
    <property type="match status" value="1"/>
</dbReference>
<dbReference type="PANTHER" id="PTHR10683">
    <property type="entry name" value="TRANSALDOLASE"/>
    <property type="match status" value="1"/>
</dbReference>
<dbReference type="EMBL" id="MAWT01000045">
    <property type="protein sequence ID" value="OCM70551.1"/>
    <property type="molecule type" value="Genomic_DNA"/>
</dbReference>
<dbReference type="Proteomes" id="UP000256718">
    <property type="component" value="Unassembled WGS sequence"/>
</dbReference>
<evidence type="ECO:0000313" key="11">
    <source>
        <dbReference type="Proteomes" id="UP000035174"/>
    </source>
</evidence>
<dbReference type="EMBL" id="QHGZ01000170">
    <property type="protein sequence ID" value="RDY80419.1"/>
    <property type="molecule type" value="Genomic_DNA"/>
</dbReference>
<dbReference type="RefSeq" id="WP_000394891.1">
    <property type="nucleotide sequence ID" value="NZ_AP018935.1"/>
</dbReference>
<reference evidence="11 12" key="1">
    <citation type="journal article" date="2015" name="PLoS ONE">
        <title>Genomic analysis reveals the molecular basis for capsule loss in the group B streptococcus population.</title>
        <authorList>
            <consortium name="DEVANI Consortium"/>
            <person name="Rosini R."/>
            <person name="Campisi E."/>
            <person name="De Chiara M."/>
            <person name="Tettelin H."/>
            <person name="Rinaudo D."/>
            <person name="Toniolo C."/>
            <person name="Metruccio M."/>
            <person name="Guidotti S."/>
            <person name="Sorensen U.B."/>
            <person name="Kilian M."/>
            <person name="Ramirez M."/>
            <person name="Janulczyk R."/>
            <person name="Donati C."/>
            <person name="Grandi G."/>
            <person name="Margarit I."/>
        </authorList>
    </citation>
    <scope>NUCLEOTIDE SEQUENCE [LARGE SCALE GENOMIC DNA]</scope>
    <source>
        <strain evidence="5 12">DK-B-USS-215</strain>
        <strain evidence="4 11">ES-PW-063</strain>
    </source>
</reference>
<dbReference type="Gene3D" id="3.20.20.70">
    <property type="entry name" value="Aldolase class I"/>
    <property type="match status" value="1"/>
</dbReference>
<evidence type="ECO:0000313" key="9">
    <source>
        <dbReference type="EMBL" id="SQA17714.1"/>
    </source>
</evidence>
<dbReference type="FunFam" id="3.20.20.70:FF:000018">
    <property type="entry name" value="Probable transaldolase"/>
    <property type="match status" value="1"/>
</dbReference>
<dbReference type="GO" id="GO:0005737">
    <property type="term" value="C:cytoplasm"/>
    <property type="evidence" value="ECO:0007669"/>
    <property type="project" value="UniProtKB-SubCell"/>
</dbReference>
<evidence type="ECO:0000313" key="15">
    <source>
        <dbReference type="Proteomes" id="UP000256718"/>
    </source>
</evidence>
<reference evidence="7 13" key="2">
    <citation type="journal article" date="2016" name="Sci. Rep.">
        <title>Serotype IV Streptococcus agalactiae ST-452 has arisen from large genomic recombination events between CC23 and the hypervirulent CC17 lineages.</title>
        <authorList>
            <person name="Campisi E."/>
            <person name="Rinaudo C.D."/>
            <person name="Donati C."/>
            <person name="Barucco M."/>
            <person name="Torricelli G."/>
            <person name="Edwards M.S."/>
            <person name="Baker C.J."/>
            <person name="Margarit I."/>
            <person name="Rosini R."/>
        </authorList>
    </citation>
    <scope>NUCLEOTIDE SEQUENCE [LARGE SCALE GENOMIC DNA]</scope>
    <source>
        <strain evidence="7 13">CZ-PW-140</strain>
    </source>
</reference>
<evidence type="ECO:0000313" key="13">
    <source>
        <dbReference type="Proteomes" id="UP000093122"/>
    </source>
</evidence>
<dbReference type="EMBL" id="JASOIH010000006">
    <property type="protein sequence ID" value="MDK6899758.1"/>
    <property type="molecule type" value="Genomic_DNA"/>
</dbReference>
<proteinExistence type="predicted"/>
<dbReference type="Proteomes" id="UP000035174">
    <property type="component" value="Unassembled WGS sequence"/>
</dbReference>
<dbReference type="KEGG" id="sagg:EN73_01930"/>
<evidence type="ECO:0000313" key="14">
    <source>
        <dbReference type="Proteomes" id="UP000250200"/>
    </source>
</evidence>
<evidence type="ECO:0000256" key="3">
    <source>
        <dbReference type="ARBA" id="ARBA00023270"/>
    </source>
</evidence>